<proteinExistence type="predicted"/>
<reference evidence="2" key="1">
    <citation type="submission" date="2020-07" db="EMBL/GenBank/DDBJ databases">
        <title>Ethylene signaling mediates host invasion by parasitic plants.</title>
        <authorList>
            <person name="Yoshida S."/>
        </authorList>
    </citation>
    <scope>NUCLEOTIDE SEQUENCE</scope>
    <source>
        <strain evidence="2">Okayama</strain>
    </source>
</reference>
<name>A0A830CMJ0_9LAMI</name>
<dbReference type="AlphaFoldDB" id="A0A830CMJ0"/>
<sequence length="105" mass="11424">MPKEKKENLDLPPLSPLSSPENQDSPASLAGAAISGHYFPRNFQEGSPKNQGSQNWDSLNWATGTGYFLRQPRNSPEIGSSGGWQGRGVLIDQDDEAAVIFGDFF</sequence>
<evidence type="ECO:0000313" key="3">
    <source>
        <dbReference type="Proteomes" id="UP000653305"/>
    </source>
</evidence>
<comment type="caution">
    <text evidence="2">The sequence shown here is derived from an EMBL/GenBank/DDBJ whole genome shotgun (WGS) entry which is preliminary data.</text>
</comment>
<dbReference type="Proteomes" id="UP000653305">
    <property type="component" value="Unassembled WGS sequence"/>
</dbReference>
<evidence type="ECO:0000313" key="2">
    <source>
        <dbReference type="EMBL" id="GFP97043.1"/>
    </source>
</evidence>
<gene>
    <name evidence="2" type="ORF">PHJA_001848400</name>
</gene>
<protein>
    <submittedName>
        <fullName evidence="2">Uncharacterized protein</fullName>
    </submittedName>
</protein>
<organism evidence="2 3">
    <name type="scientific">Phtheirospermum japonicum</name>
    <dbReference type="NCBI Taxonomy" id="374723"/>
    <lineage>
        <taxon>Eukaryota</taxon>
        <taxon>Viridiplantae</taxon>
        <taxon>Streptophyta</taxon>
        <taxon>Embryophyta</taxon>
        <taxon>Tracheophyta</taxon>
        <taxon>Spermatophyta</taxon>
        <taxon>Magnoliopsida</taxon>
        <taxon>eudicotyledons</taxon>
        <taxon>Gunneridae</taxon>
        <taxon>Pentapetalae</taxon>
        <taxon>asterids</taxon>
        <taxon>lamiids</taxon>
        <taxon>Lamiales</taxon>
        <taxon>Orobanchaceae</taxon>
        <taxon>Orobanchaceae incertae sedis</taxon>
        <taxon>Phtheirospermum</taxon>
    </lineage>
</organism>
<dbReference type="EMBL" id="BMAC01000470">
    <property type="protein sequence ID" value="GFP97043.1"/>
    <property type="molecule type" value="Genomic_DNA"/>
</dbReference>
<evidence type="ECO:0000256" key="1">
    <source>
        <dbReference type="SAM" id="MobiDB-lite"/>
    </source>
</evidence>
<keyword evidence="3" id="KW-1185">Reference proteome</keyword>
<feature type="region of interest" description="Disordered" evidence="1">
    <location>
        <begin position="1"/>
        <end position="31"/>
    </location>
</feature>
<accession>A0A830CMJ0</accession>